<feature type="region of interest" description="Disordered" evidence="1">
    <location>
        <begin position="1"/>
        <end position="55"/>
    </location>
</feature>
<feature type="compositionally biased region" description="Polar residues" evidence="1">
    <location>
        <begin position="1"/>
        <end position="12"/>
    </location>
</feature>
<accession>A0AAV4N8X9</accession>
<name>A0AAV4N8X9_CAEEX</name>
<reference evidence="2 3" key="1">
    <citation type="submission" date="2021-06" db="EMBL/GenBank/DDBJ databases">
        <title>Caerostris extrusa draft genome.</title>
        <authorList>
            <person name="Kono N."/>
            <person name="Arakawa K."/>
        </authorList>
    </citation>
    <scope>NUCLEOTIDE SEQUENCE [LARGE SCALE GENOMIC DNA]</scope>
</reference>
<sequence>MGGGNPTRQQISFLLFRSEGNERRHERRRNSMAENERKGAPGQGLQSANGLKTERGRNLIDAFFREETVKSLRCTNLRQERQKGR</sequence>
<feature type="compositionally biased region" description="Basic and acidic residues" evidence="1">
    <location>
        <begin position="19"/>
        <end position="39"/>
    </location>
</feature>
<evidence type="ECO:0000313" key="3">
    <source>
        <dbReference type="Proteomes" id="UP001054945"/>
    </source>
</evidence>
<dbReference type="Proteomes" id="UP001054945">
    <property type="component" value="Unassembled WGS sequence"/>
</dbReference>
<comment type="caution">
    <text evidence="2">The sequence shown here is derived from an EMBL/GenBank/DDBJ whole genome shotgun (WGS) entry which is preliminary data.</text>
</comment>
<organism evidence="2 3">
    <name type="scientific">Caerostris extrusa</name>
    <name type="common">Bark spider</name>
    <name type="synonym">Caerostris bankana</name>
    <dbReference type="NCBI Taxonomy" id="172846"/>
    <lineage>
        <taxon>Eukaryota</taxon>
        <taxon>Metazoa</taxon>
        <taxon>Ecdysozoa</taxon>
        <taxon>Arthropoda</taxon>
        <taxon>Chelicerata</taxon>
        <taxon>Arachnida</taxon>
        <taxon>Araneae</taxon>
        <taxon>Araneomorphae</taxon>
        <taxon>Entelegynae</taxon>
        <taxon>Araneoidea</taxon>
        <taxon>Araneidae</taxon>
        <taxon>Caerostris</taxon>
    </lineage>
</organism>
<dbReference type="EMBL" id="BPLR01020631">
    <property type="protein sequence ID" value="GIX80903.1"/>
    <property type="molecule type" value="Genomic_DNA"/>
</dbReference>
<gene>
    <name evidence="2" type="ORF">CEXT_431191</name>
</gene>
<proteinExistence type="predicted"/>
<protein>
    <submittedName>
        <fullName evidence="2">Uncharacterized protein</fullName>
    </submittedName>
</protein>
<keyword evidence="3" id="KW-1185">Reference proteome</keyword>
<dbReference type="AlphaFoldDB" id="A0AAV4N8X9"/>
<evidence type="ECO:0000256" key="1">
    <source>
        <dbReference type="SAM" id="MobiDB-lite"/>
    </source>
</evidence>
<evidence type="ECO:0000313" key="2">
    <source>
        <dbReference type="EMBL" id="GIX80903.1"/>
    </source>
</evidence>